<feature type="domain" description="RNase H type-1" evidence="1">
    <location>
        <begin position="46"/>
        <end position="179"/>
    </location>
</feature>
<organism evidence="2 3">
    <name type="scientific">Homarus americanus</name>
    <name type="common">American lobster</name>
    <dbReference type="NCBI Taxonomy" id="6706"/>
    <lineage>
        <taxon>Eukaryota</taxon>
        <taxon>Metazoa</taxon>
        <taxon>Ecdysozoa</taxon>
        <taxon>Arthropoda</taxon>
        <taxon>Crustacea</taxon>
        <taxon>Multicrustacea</taxon>
        <taxon>Malacostraca</taxon>
        <taxon>Eumalacostraca</taxon>
        <taxon>Eucarida</taxon>
        <taxon>Decapoda</taxon>
        <taxon>Pleocyemata</taxon>
        <taxon>Astacidea</taxon>
        <taxon>Nephropoidea</taxon>
        <taxon>Nephropidae</taxon>
        <taxon>Homarus</taxon>
    </lineage>
</organism>
<dbReference type="SUPFAM" id="SSF53098">
    <property type="entry name" value="Ribonuclease H-like"/>
    <property type="match status" value="1"/>
</dbReference>
<dbReference type="EMBL" id="JAHLQT010021234">
    <property type="protein sequence ID" value="KAG7167880.1"/>
    <property type="molecule type" value="Genomic_DNA"/>
</dbReference>
<protein>
    <submittedName>
        <fullName evidence="2">Putative RNase H-containing protein 1</fullName>
    </submittedName>
</protein>
<dbReference type="CDD" id="cd09276">
    <property type="entry name" value="Rnase_HI_RT_non_LTR"/>
    <property type="match status" value="1"/>
</dbReference>
<keyword evidence="3" id="KW-1185">Reference proteome</keyword>
<name>A0A8J5K0G9_HOMAM</name>
<comment type="caution">
    <text evidence="2">The sequence shown here is derived from an EMBL/GenBank/DDBJ whole genome shotgun (WGS) entry which is preliminary data.</text>
</comment>
<dbReference type="AlphaFoldDB" id="A0A8J5K0G9"/>
<evidence type="ECO:0000313" key="2">
    <source>
        <dbReference type="EMBL" id="KAG7167880.1"/>
    </source>
</evidence>
<dbReference type="Proteomes" id="UP000747542">
    <property type="component" value="Unassembled WGS sequence"/>
</dbReference>
<proteinExistence type="predicted"/>
<reference evidence="2" key="1">
    <citation type="journal article" date="2021" name="Sci. Adv.">
        <title>The American lobster genome reveals insights on longevity, neural, and immune adaptations.</title>
        <authorList>
            <person name="Polinski J.M."/>
            <person name="Zimin A.V."/>
            <person name="Clark K.F."/>
            <person name="Kohn A.B."/>
            <person name="Sadowski N."/>
            <person name="Timp W."/>
            <person name="Ptitsyn A."/>
            <person name="Khanna P."/>
            <person name="Romanova D.Y."/>
            <person name="Williams P."/>
            <person name="Greenwood S.J."/>
            <person name="Moroz L.L."/>
            <person name="Walt D.R."/>
            <person name="Bodnar A.G."/>
        </authorList>
    </citation>
    <scope>NUCLEOTIDE SEQUENCE</scope>
    <source>
        <strain evidence="2">GMGI-L3</strain>
    </source>
</reference>
<dbReference type="InterPro" id="IPR002156">
    <property type="entry name" value="RNaseH_domain"/>
</dbReference>
<dbReference type="GO" id="GO:0003676">
    <property type="term" value="F:nucleic acid binding"/>
    <property type="evidence" value="ECO:0007669"/>
    <property type="project" value="InterPro"/>
</dbReference>
<dbReference type="Gene3D" id="3.30.420.10">
    <property type="entry name" value="Ribonuclease H-like superfamily/Ribonuclease H"/>
    <property type="match status" value="1"/>
</dbReference>
<dbReference type="InterPro" id="IPR012337">
    <property type="entry name" value="RNaseH-like_sf"/>
</dbReference>
<dbReference type="GO" id="GO:0004523">
    <property type="term" value="F:RNA-DNA hybrid ribonuclease activity"/>
    <property type="evidence" value="ECO:0007669"/>
    <property type="project" value="InterPro"/>
</dbReference>
<accession>A0A8J5K0G9</accession>
<dbReference type="Pfam" id="PF00075">
    <property type="entry name" value="RNase_H"/>
    <property type="match status" value="1"/>
</dbReference>
<sequence>MTGERQHRGPALHRHLHYTDAKTDDHPIVQQQTSLQKITDVTTVIPEDSVIVYTDGSLQDTGAAGCAYVAYSGMTCVAEAMHRLPDWASTTRCELQGILGATNYVLDEERSGLVISDSRSGLESITSPRPVCQDLVRQIQHCLIREKTVALLIHFIWIPSNIGLHKRDYVDNLAKSACTLPIPDDASTITTGRVKTPLKKAALQTINEERSKQRGAGVSVRHYCKHCDTKYQYSRNKCLTRLSDVQ</sequence>
<evidence type="ECO:0000313" key="3">
    <source>
        <dbReference type="Proteomes" id="UP000747542"/>
    </source>
</evidence>
<evidence type="ECO:0000259" key="1">
    <source>
        <dbReference type="PROSITE" id="PS50879"/>
    </source>
</evidence>
<gene>
    <name evidence="2" type="ORF">Hamer_G021761</name>
</gene>
<dbReference type="InterPro" id="IPR036397">
    <property type="entry name" value="RNaseH_sf"/>
</dbReference>
<dbReference type="PROSITE" id="PS50879">
    <property type="entry name" value="RNASE_H_1"/>
    <property type="match status" value="1"/>
</dbReference>